<dbReference type="PANTHER" id="PTHR12126">
    <property type="entry name" value="NADH-UBIQUINONE OXIDOREDUCTASE 39 KDA SUBUNIT-RELATED"/>
    <property type="match status" value="1"/>
</dbReference>
<reference evidence="3 4" key="1">
    <citation type="submission" date="2019-07" db="EMBL/GenBank/DDBJ databases">
        <title>Pseudomonas mangiferae sp. nov., isolated from bark of mango tree in Thailand.</title>
        <authorList>
            <person name="Srisuk N."/>
            <person name="Anurat P."/>
        </authorList>
    </citation>
    <scope>NUCLEOTIDE SEQUENCE [LARGE SCALE GENOMIC DNA]</scope>
    <source>
        <strain evidence="3 4">DMKU_BBB3-04</strain>
    </source>
</reference>
<evidence type="ECO:0000259" key="2">
    <source>
        <dbReference type="Pfam" id="PF01370"/>
    </source>
</evidence>
<proteinExistence type="predicted"/>
<sequence length="421" mass="44488">MNILLVGARGFIGSHLLDALVTAGHRVYATSRDGQGPARGEMDWRALDLERLADDPEAFDWPEQVDLVINAAGVLSTDAAQLERVQDRGPRVLFKQAALHGAGVLQISALGAGSQAEVPFLASKAAADDYLLGLGIPAVVLRPSLVIGPGGASSGWLARLSAWPLAPVLDRQARTRPLHVDDLAGAVLALLRRWPEPGVLPLVGPESMTQGELLDRLRAAQGWSRGRYLQVPRPLAALGARLGERFGWRALNTQLLHMARTDNLASAEPLSAVCGYRAASLSARLRHWPPAAASIAACWRPLLLGSLLAVWVGTALVCLGPGREAGVALLTGVGVAPGTALGLVLAGALLDGALGLGLLWRRWRRPVLLAQMAVMVGYTAAITWLLPHAWNDPFMAVGKNLVLLAASGFARALEPHGRKAP</sequence>
<dbReference type="Gene3D" id="3.40.50.720">
    <property type="entry name" value="NAD(P)-binding Rossmann-like Domain"/>
    <property type="match status" value="1"/>
</dbReference>
<dbReference type="OrthoDB" id="9776313at2"/>
<dbReference type="RefSeq" id="WP_143490249.1">
    <property type="nucleotide sequence ID" value="NZ_VJOY01000025.1"/>
</dbReference>
<feature type="transmembrane region" description="Helical" evidence="1">
    <location>
        <begin position="302"/>
        <end position="322"/>
    </location>
</feature>
<dbReference type="AlphaFoldDB" id="A0A553GTU6"/>
<dbReference type="InterPro" id="IPR025695">
    <property type="entry name" value="DoxX-like"/>
</dbReference>
<dbReference type="Pfam" id="PF13781">
    <property type="entry name" value="DoxX_3"/>
    <property type="match status" value="1"/>
</dbReference>
<gene>
    <name evidence="3" type="ORF">FM069_20415</name>
</gene>
<evidence type="ECO:0000313" key="4">
    <source>
        <dbReference type="Proteomes" id="UP000315235"/>
    </source>
</evidence>
<dbReference type="InterPro" id="IPR051207">
    <property type="entry name" value="ComplexI_NDUFA9_subunit"/>
</dbReference>
<evidence type="ECO:0000313" key="3">
    <source>
        <dbReference type="EMBL" id="TRX72886.1"/>
    </source>
</evidence>
<dbReference type="PANTHER" id="PTHR12126:SF11">
    <property type="entry name" value="NADH DEHYDROGENASE [UBIQUINONE] 1 ALPHA SUBCOMPLEX SUBUNIT 9, MITOCHONDRIAL"/>
    <property type="match status" value="1"/>
</dbReference>
<dbReference type="Proteomes" id="UP000315235">
    <property type="component" value="Unassembled WGS sequence"/>
</dbReference>
<name>A0A553GTU6_9PSED</name>
<keyword evidence="4" id="KW-1185">Reference proteome</keyword>
<comment type="caution">
    <text evidence="3">The sequence shown here is derived from an EMBL/GenBank/DDBJ whole genome shotgun (WGS) entry which is preliminary data.</text>
</comment>
<organism evidence="3 4">
    <name type="scientific">Pseudomonas mangiferae</name>
    <dbReference type="NCBI Taxonomy" id="2593654"/>
    <lineage>
        <taxon>Bacteria</taxon>
        <taxon>Pseudomonadati</taxon>
        <taxon>Pseudomonadota</taxon>
        <taxon>Gammaproteobacteria</taxon>
        <taxon>Pseudomonadales</taxon>
        <taxon>Pseudomonadaceae</taxon>
        <taxon>Pseudomonas</taxon>
    </lineage>
</organism>
<protein>
    <submittedName>
        <fullName evidence="3">SDR family oxidoreductase</fullName>
    </submittedName>
</protein>
<dbReference type="SUPFAM" id="SSF51735">
    <property type="entry name" value="NAD(P)-binding Rossmann-fold domains"/>
    <property type="match status" value="1"/>
</dbReference>
<dbReference type="EMBL" id="VJOY01000025">
    <property type="protein sequence ID" value="TRX72886.1"/>
    <property type="molecule type" value="Genomic_DNA"/>
</dbReference>
<feature type="domain" description="NAD-dependent epimerase/dehydratase" evidence="2">
    <location>
        <begin position="3"/>
        <end position="193"/>
    </location>
</feature>
<keyword evidence="1" id="KW-0472">Membrane</keyword>
<dbReference type="InterPro" id="IPR001509">
    <property type="entry name" value="Epimerase_deHydtase"/>
</dbReference>
<dbReference type="InterPro" id="IPR036291">
    <property type="entry name" value="NAD(P)-bd_dom_sf"/>
</dbReference>
<evidence type="ECO:0000256" key="1">
    <source>
        <dbReference type="SAM" id="Phobius"/>
    </source>
</evidence>
<feature type="transmembrane region" description="Helical" evidence="1">
    <location>
        <begin position="334"/>
        <end position="360"/>
    </location>
</feature>
<dbReference type="Pfam" id="PF01370">
    <property type="entry name" value="Epimerase"/>
    <property type="match status" value="1"/>
</dbReference>
<feature type="transmembrane region" description="Helical" evidence="1">
    <location>
        <begin position="367"/>
        <end position="387"/>
    </location>
</feature>
<accession>A0A553GTU6</accession>
<dbReference type="GO" id="GO:0044877">
    <property type="term" value="F:protein-containing complex binding"/>
    <property type="evidence" value="ECO:0007669"/>
    <property type="project" value="TreeGrafter"/>
</dbReference>
<keyword evidence="1" id="KW-1133">Transmembrane helix</keyword>
<keyword evidence="1" id="KW-0812">Transmembrane</keyword>